<keyword evidence="3" id="KW-1185">Reference proteome</keyword>
<dbReference type="Gene3D" id="2.120.10.30">
    <property type="entry name" value="TolB, C-terminal domain"/>
    <property type="match status" value="1"/>
</dbReference>
<dbReference type="InterPro" id="IPR011659">
    <property type="entry name" value="WD40"/>
</dbReference>
<accession>A0ABW0QSS8</accession>
<reference evidence="3" key="1">
    <citation type="journal article" date="2019" name="Int. J. Syst. Evol. Microbiol.">
        <title>The Global Catalogue of Microorganisms (GCM) 10K type strain sequencing project: providing services to taxonomists for standard genome sequencing and annotation.</title>
        <authorList>
            <consortium name="The Broad Institute Genomics Platform"/>
            <consortium name="The Broad Institute Genome Sequencing Center for Infectious Disease"/>
            <person name="Wu L."/>
            <person name="Ma J."/>
        </authorList>
    </citation>
    <scope>NUCLEOTIDE SEQUENCE [LARGE SCALE GENOMIC DNA]</scope>
    <source>
        <strain evidence="3">CGMCC 1.16619</strain>
    </source>
</reference>
<dbReference type="InterPro" id="IPR011042">
    <property type="entry name" value="6-blade_b-propeller_TolB-like"/>
</dbReference>
<dbReference type="Pfam" id="PF07676">
    <property type="entry name" value="PD40"/>
    <property type="match status" value="1"/>
</dbReference>
<protein>
    <submittedName>
        <fullName evidence="2">Uncharacterized protein</fullName>
    </submittedName>
</protein>
<evidence type="ECO:0000313" key="2">
    <source>
        <dbReference type="EMBL" id="MFC5527576.1"/>
    </source>
</evidence>
<dbReference type="RefSeq" id="WP_377322320.1">
    <property type="nucleotide sequence ID" value="NZ_JBHSNF010000005.1"/>
</dbReference>
<keyword evidence="1" id="KW-0732">Signal</keyword>
<comment type="caution">
    <text evidence="2">The sequence shown here is derived from an EMBL/GenBank/DDBJ whole genome shotgun (WGS) entry which is preliminary data.</text>
</comment>
<dbReference type="Proteomes" id="UP001596114">
    <property type="component" value="Unassembled WGS sequence"/>
</dbReference>
<feature type="chain" id="PRO_5045574557" evidence="1">
    <location>
        <begin position="28"/>
        <end position="316"/>
    </location>
</feature>
<evidence type="ECO:0000313" key="3">
    <source>
        <dbReference type="Proteomes" id="UP001596114"/>
    </source>
</evidence>
<dbReference type="EMBL" id="JBHSNF010000005">
    <property type="protein sequence ID" value="MFC5527576.1"/>
    <property type="molecule type" value="Genomic_DNA"/>
</dbReference>
<dbReference type="SUPFAM" id="SSF75011">
    <property type="entry name" value="3-carboxy-cis,cis-mucoante lactonizing enzyme"/>
    <property type="match status" value="1"/>
</dbReference>
<evidence type="ECO:0000256" key="1">
    <source>
        <dbReference type="SAM" id="SignalP"/>
    </source>
</evidence>
<feature type="signal peptide" evidence="1">
    <location>
        <begin position="1"/>
        <end position="27"/>
    </location>
</feature>
<proteinExistence type="predicted"/>
<name>A0ABW0QSS8_9GAMM</name>
<gene>
    <name evidence="2" type="ORF">ACFPPA_17670</name>
</gene>
<organism evidence="2 3">
    <name type="scientific">Rhodanobacter ginsengisoli</name>
    <dbReference type="NCBI Taxonomy" id="418646"/>
    <lineage>
        <taxon>Bacteria</taxon>
        <taxon>Pseudomonadati</taxon>
        <taxon>Pseudomonadota</taxon>
        <taxon>Gammaproteobacteria</taxon>
        <taxon>Lysobacterales</taxon>
        <taxon>Rhodanobacteraceae</taxon>
        <taxon>Rhodanobacter</taxon>
    </lineage>
</organism>
<sequence length="316" mass="34323">MHTANAAHAARLCLTVGLLLAGATVRAATPDLAALQPVTLDGIIHPDSDDTLAFTPDGNTVFFDRSSGPHKTIMVSHRANGRWSRPQVAGFSGRWFDQDPLVAPDGSYVLFNSDRPVRPDGKPLVQDYFAGGVAPGSNIWRVDRQGKGWSAPVWLGSVVNNDVFVDFASVAADGSLYFIRWDPRAKAMHTWRSAYRDGKYLPPGRARLGDPVVSTHDPAVAPDQSFIVFDYGKVKGGLGRLCIAFREGDHWGRPIDLGDAVNRDRPWGAHLAPDGHTVYVTGQSGIWRLSLLPWLHRHAAGGVTDDKAPGGTRHRT</sequence>